<protein>
    <submittedName>
        <fullName evidence="4">NADP-dependent 3-hydroxy acid dehydrogenase YdfG</fullName>
        <ecNumber evidence="4">1.1.1.-</ecNumber>
    </submittedName>
</protein>
<evidence type="ECO:0000313" key="5">
    <source>
        <dbReference type="Proteomes" id="UP000317243"/>
    </source>
</evidence>
<keyword evidence="2 4" id="KW-0560">Oxidoreductase</keyword>
<dbReference type="SUPFAM" id="SSF51735">
    <property type="entry name" value="NAD(P)-binding Rossmann-fold domains"/>
    <property type="match status" value="1"/>
</dbReference>
<evidence type="ECO:0000256" key="1">
    <source>
        <dbReference type="ARBA" id="ARBA00006484"/>
    </source>
</evidence>
<dbReference type="PANTHER" id="PTHR42901">
    <property type="entry name" value="ALCOHOL DEHYDROGENASE"/>
    <property type="match status" value="1"/>
</dbReference>
<sequence length="265" mass="29191">MASEVVLITGASSGIGWEIAERFASDGAELILVARREEKLRELADRLHADHGTKTRIISMDLSNPGAASELHKKVVETHPDIDVLVNNAGFGQYGKFEEIPADRHVDMCMLNVVTLTELTRLILPRMIERNRGSILNLGSTASFQPGPNCAVYYATKAYVLSFSEALTAELWGTNISVTCLCPGPTITGFGSDSDMEQANIFKMLKMPVEPVVDAGYRGVRKKRRLVVPGFMNNLLAFSVRFTARPVILWIMKRLQPLPSPSKDS</sequence>
<dbReference type="PIRSF" id="PIRSF000126">
    <property type="entry name" value="11-beta-HSD1"/>
    <property type="match status" value="1"/>
</dbReference>
<name>A0A5C5X7V7_9PLAN</name>
<dbReference type="Gene3D" id="3.40.50.720">
    <property type="entry name" value="NAD(P)-binding Rossmann-like Domain"/>
    <property type="match status" value="1"/>
</dbReference>
<accession>A0A5C5X7V7</accession>
<dbReference type="GO" id="GO:0016491">
    <property type="term" value="F:oxidoreductase activity"/>
    <property type="evidence" value="ECO:0007669"/>
    <property type="project" value="UniProtKB-KW"/>
</dbReference>
<evidence type="ECO:0000256" key="2">
    <source>
        <dbReference type="ARBA" id="ARBA00023002"/>
    </source>
</evidence>
<gene>
    <name evidence="4" type="primary">ydfG</name>
    <name evidence="4" type="ORF">KOR42_18050</name>
</gene>
<dbReference type="EC" id="1.1.1.-" evidence="4"/>
<dbReference type="EMBL" id="SIHI01000001">
    <property type="protein sequence ID" value="TWT58431.1"/>
    <property type="molecule type" value="Genomic_DNA"/>
</dbReference>
<reference evidence="4 5" key="1">
    <citation type="submission" date="2019-02" db="EMBL/GenBank/DDBJ databases">
        <title>Deep-cultivation of Planctomycetes and their phenomic and genomic characterization uncovers novel biology.</title>
        <authorList>
            <person name="Wiegand S."/>
            <person name="Jogler M."/>
            <person name="Boedeker C."/>
            <person name="Pinto D."/>
            <person name="Vollmers J."/>
            <person name="Rivas-Marin E."/>
            <person name="Kohn T."/>
            <person name="Peeters S.H."/>
            <person name="Heuer A."/>
            <person name="Rast P."/>
            <person name="Oberbeckmann S."/>
            <person name="Bunk B."/>
            <person name="Jeske O."/>
            <person name="Meyerdierks A."/>
            <person name="Storesund J.E."/>
            <person name="Kallscheuer N."/>
            <person name="Luecker S."/>
            <person name="Lage O.M."/>
            <person name="Pohl T."/>
            <person name="Merkel B.J."/>
            <person name="Hornburger P."/>
            <person name="Mueller R.-W."/>
            <person name="Bruemmer F."/>
            <person name="Labrenz M."/>
            <person name="Spormann A.M."/>
            <person name="Op Den Camp H."/>
            <person name="Overmann J."/>
            <person name="Amann R."/>
            <person name="Jetten M.S.M."/>
            <person name="Mascher T."/>
            <person name="Medema M.H."/>
            <person name="Devos D.P."/>
            <person name="Kaster A.-K."/>
            <person name="Ovreas L."/>
            <person name="Rohde M."/>
            <person name="Galperin M.Y."/>
            <person name="Jogler C."/>
        </authorList>
    </citation>
    <scope>NUCLEOTIDE SEQUENCE [LARGE SCALE GENOMIC DNA]</scope>
    <source>
        <strain evidence="4 5">KOR42</strain>
    </source>
</reference>
<dbReference type="OrthoDB" id="9808814at2"/>
<keyword evidence="5" id="KW-1185">Reference proteome</keyword>
<evidence type="ECO:0000256" key="3">
    <source>
        <dbReference type="RuleBase" id="RU000363"/>
    </source>
</evidence>
<comment type="caution">
    <text evidence="4">The sequence shown here is derived from an EMBL/GenBank/DDBJ whole genome shotgun (WGS) entry which is preliminary data.</text>
</comment>
<dbReference type="PRINTS" id="PR00080">
    <property type="entry name" value="SDRFAMILY"/>
</dbReference>
<evidence type="ECO:0000313" key="4">
    <source>
        <dbReference type="EMBL" id="TWT58431.1"/>
    </source>
</evidence>
<dbReference type="AlphaFoldDB" id="A0A5C5X7V7"/>
<dbReference type="PRINTS" id="PR00081">
    <property type="entry name" value="GDHRDH"/>
</dbReference>
<dbReference type="Proteomes" id="UP000317243">
    <property type="component" value="Unassembled WGS sequence"/>
</dbReference>
<dbReference type="CDD" id="cd05233">
    <property type="entry name" value="SDR_c"/>
    <property type="match status" value="1"/>
</dbReference>
<comment type="similarity">
    <text evidence="1 3">Belongs to the short-chain dehydrogenases/reductases (SDR) family.</text>
</comment>
<organism evidence="4 5">
    <name type="scientific">Thalassoglobus neptunius</name>
    <dbReference type="NCBI Taxonomy" id="1938619"/>
    <lineage>
        <taxon>Bacteria</taxon>
        <taxon>Pseudomonadati</taxon>
        <taxon>Planctomycetota</taxon>
        <taxon>Planctomycetia</taxon>
        <taxon>Planctomycetales</taxon>
        <taxon>Planctomycetaceae</taxon>
        <taxon>Thalassoglobus</taxon>
    </lineage>
</organism>
<dbReference type="PANTHER" id="PTHR42901:SF1">
    <property type="entry name" value="ALCOHOL DEHYDROGENASE"/>
    <property type="match status" value="1"/>
</dbReference>
<dbReference type="InterPro" id="IPR036291">
    <property type="entry name" value="NAD(P)-bd_dom_sf"/>
</dbReference>
<proteinExistence type="inferred from homology"/>
<dbReference type="Pfam" id="PF00106">
    <property type="entry name" value="adh_short"/>
    <property type="match status" value="1"/>
</dbReference>
<dbReference type="InterPro" id="IPR002347">
    <property type="entry name" value="SDR_fam"/>
</dbReference>